<dbReference type="GO" id="GO:0006012">
    <property type="term" value="P:galactose metabolic process"/>
    <property type="evidence" value="ECO:0007669"/>
    <property type="project" value="InterPro"/>
</dbReference>
<dbReference type="Gene3D" id="3.30.230.10">
    <property type="match status" value="1"/>
</dbReference>
<dbReference type="InterPro" id="IPR036554">
    <property type="entry name" value="GHMP_kinase_C_sf"/>
</dbReference>
<reference evidence="9" key="1">
    <citation type="submission" date="2018-11" db="EMBL/GenBank/DDBJ databases">
        <title>Comparative genomics of Parolsenella catena and Libanicoccus massiliensis: Reclassification of Libanicoccus massiliensis as Parolsenella massiliensis comb. nov.</title>
        <authorList>
            <person name="Sakamoto M."/>
            <person name="Ikeyama N."/>
            <person name="Murakami T."/>
            <person name="Mori H."/>
            <person name="Yuki M."/>
            <person name="Ohkuma M."/>
        </authorList>
    </citation>
    <scope>NUCLEOTIDE SEQUENCE [LARGE SCALE GENOMIC DNA]</scope>
    <source>
        <strain evidence="9">JCM 31932</strain>
    </source>
</reference>
<keyword evidence="9" id="KW-1185">Reference proteome</keyword>
<evidence type="ECO:0000313" key="8">
    <source>
        <dbReference type="EMBL" id="BBH49651.1"/>
    </source>
</evidence>
<dbReference type="PANTHER" id="PTHR10457:SF7">
    <property type="entry name" value="GALACTOKINASE-RELATED"/>
    <property type="match status" value="1"/>
</dbReference>
<dbReference type="InterPro" id="IPR020568">
    <property type="entry name" value="Ribosomal_Su5_D2-typ_SF"/>
</dbReference>
<dbReference type="PIRSF" id="PIRSF000530">
    <property type="entry name" value="Galactokinase"/>
    <property type="match status" value="1"/>
</dbReference>
<dbReference type="Gene3D" id="3.30.70.890">
    <property type="entry name" value="GHMP kinase, C-terminal domain"/>
    <property type="match status" value="1"/>
</dbReference>
<dbReference type="PANTHER" id="PTHR10457">
    <property type="entry name" value="MEVALONATE KINASE/GALACTOKINASE"/>
    <property type="match status" value="1"/>
</dbReference>
<evidence type="ECO:0000256" key="1">
    <source>
        <dbReference type="ARBA" id="ARBA00006566"/>
    </source>
</evidence>
<gene>
    <name evidence="8" type="primary">galK</name>
    <name evidence="8" type="ORF">Pcatena_02380</name>
</gene>
<comment type="similarity">
    <text evidence="1">Belongs to the GHMP kinase family. GalK subfamily.</text>
</comment>
<dbReference type="GO" id="GO:0004335">
    <property type="term" value="F:galactokinase activity"/>
    <property type="evidence" value="ECO:0007669"/>
    <property type="project" value="InterPro"/>
</dbReference>
<dbReference type="InterPro" id="IPR000705">
    <property type="entry name" value="Galactokinase"/>
</dbReference>
<accession>A0A3G9JW09</accession>
<evidence type="ECO:0000256" key="5">
    <source>
        <dbReference type="ARBA" id="ARBA00022840"/>
    </source>
</evidence>
<feature type="domain" description="Galactokinase N-terminal" evidence="7">
    <location>
        <begin position="16"/>
        <end position="60"/>
    </location>
</feature>
<protein>
    <submittedName>
        <fullName evidence="8">Galactokinase</fullName>
    </submittedName>
</protein>
<dbReference type="PRINTS" id="PR00473">
    <property type="entry name" value="GALCTOKINASE"/>
</dbReference>
<evidence type="ECO:0000256" key="3">
    <source>
        <dbReference type="ARBA" id="ARBA00022741"/>
    </source>
</evidence>
<dbReference type="InterPro" id="IPR014721">
    <property type="entry name" value="Ribsml_uS5_D2-typ_fold_subgr"/>
</dbReference>
<dbReference type="Pfam" id="PF10509">
    <property type="entry name" value="GalKase_gal_bdg"/>
    <property type="match status" value="1"/>
</dbReference>
<dbReference type="GO" id="GO:0005829">
    <property type="term" value="C:cytosol"/>
    <property type="evidence" value="ECO:0007669"/>
    <property type="project" value="TreeGrafter"/>
</dbReference>
<dbReference type="RefSeq" id="WP_126420909.1">
    <property type="nucleotide sequence ID" value="NZ_AP019367.1"/>
</dbReference>
<evidence type="ECO:0000259" key="6">
    <source>
        <dbReference type="Pfam" id="PF00288"/>
    </source>
</evidence>
<dbReference type="KEGG" id="pcat:Pcatena_02380"/>
<evidence type="ECO:0000256" key="2">
    <source>
        <dbReference type="ARBA" id="ARBA00022679"/>
    </source>
</evidence>
<dbReference type="GO" id="GO:0005524">
    <property type="term" value="F:ATP binding"/>
    <property type="evidence" value="ECO:0007669"/>
    <property type="project" value="UniProtKB-KW"/>
</dbReference>
<keyword evidence="3" id="KW-0547">Nucleotide-binding</keyword>
<dbReference type="GeneID" id="88848387"/>
<dbReference type="SUPFAM" id="SSF55060">
    <property type="entry name" value="GHMP Kinase, C-terminal domain"/>
    <property type="match status" value="1"/>
</dbReference>
<sequence length="401" mass="42685">MTASVAPELLGHVTSLFEDAFGPVGAKALYVHAPGRSEIAGNHTDHEGGHVIAAALDVSVDGLACANGTDVVRVASEGYPAFELSLDSLEAREQERGTTASLVRGMAHEVAERGGKPAGFDLALTCTVPSGGGLSSSAAIEAALGRTMEALWDVEPAEPVALAQASQRTENNYYGKPCGLMDQAAVCLGGLAFMDFENAGEPKTKKLELSFEDFGYALCLVKVGADHAASTDDYAAVPGEMQAVAARLGHARLCEVDREAFDAQLPALRDEFGDRAILRCIHYWHENALVDERWRQLNIGDMQAFLELTRESGASSAMYLQNVVASLGPEQPAMYALGLAEHVLKGRGAVRIHGGGFGGTIQAFVPLELVDEFTRKMDAWLGEGASRRYRVTDEGAYAAWL</sequence>
<dbReference type="InterPro" id="IPR006206">
    <property type="entry name" value="Mevalonate/galactokinase"/>
</dbReference>
<evidence type="ECO:0000256" key="4">
    <source>
        <dbReference type="ARBA" id="ARBA00022777"/>
    </source>
</evidence>
<keyword evidence="2" id="KW-0808">Transferase</keyword>
<dbReference type="InterPro" id="IPR006203">
    <property type="entry name" value="GHMP_knse_ATP-bd_CS"/>
</dbReference>
<dbReference type="AlphaFoldDB" id="A0A3G9JW09"/>
<evidence type="ECO:0000259" key="7">
    <source>
        <dbReference type="Pfam" id="PF10509"/>
    </source>
</evidence>
<dbReference type="PROSITE" id="PS00627">
    <property type="entry name" value="GHMP_KINASES_ATP"/>
    <property type="match status" value="1"/>
</dbReference>
<dbReference type="OrthoDB" id="250531at2"/>
<dbReference type="SUPFAM" id="SSF54211">
    <property type="entry name" value="Ribosomal protein S5 domain 2-like"/>
    <property type="match status" value="1"/>
</dbReference>
<evidence type="ECO:0000313" key="9">
    <source>
        <dbReference type="Proteomes" id="UP000273154"/>
    </source>
</evidence>
<dbReference type="EMBL" id="AP019367">
    <property type="protein sequence ID" value="BBH49651.1"/>
    <property type="molecule type" value="Genomic_DNA"/>
</dbReference>
<dbReference type="Proteomes" id="UP000273154">
    <property type="component" value="Chromosome"/>
</dbReference>
<dbReference type="PRINTS" id="PR00959">
    <property type="entry name" value="MEVGALKINASE"/>
</dbReference>
<feature type="domain" description="GHMP kinase N-terminal" evidence="6">
    <location>
        <begin position="102"/>
        <end position="190"/>
    </location>
</feature>
<organism evidence="8 9">
    <name type="scientific">Parolsenella catena</name>
    <dbReference type="NCBI Taxonomy" id="2003188"/>
    <lineage>
        <taxon>Bacteria</taxon>
        <taxon>Bacillati</taxon>
        <taxon>Actinomycetota</taxon>
        <taxon>Coriobacteriia</taxon>
        <taxon>Coriobacteriales</taxon>
        <taxon>Atopobiaceae</taxon>
        <taxon>Parolsenella</taxon>
    </lineage>
</organism>
<dbReference type="InterPro" id="IPR006204">
    <property type="entry name" value="GHMP_kinase_N_dom"/>
</dbReference>
<dbReference type="InterPro" id="IPR019539">
    <property type="entry name" value="GalKase_N"/>
</dbReference>
<keyword evidence="5" id="KW-0067">ATP-binding</keyword>
<keyword evidence="4 8" id="KW-0418">Kinase</keyword>
<dbReference type="Pfam" id="PF00288">
    <property type="entry name" value="GHMP_kinases_N"/>
    <property type="match status" value="1"/>
</dbReference>
<name>A0A3G9JW09_9ACTN</name>
<proteinExistence type="inferred from homology"/>